<protein>
    <submittedName>
        <fullName evidence="5">Hirudin</fullName>
    </submittedName>
</protein>
<comment type="subcellular location">
    <subcellularLocation>
        <location evidence="1">Secreted</location>
    </subcellularLocation>
</comment>
<sequence length="83" mass="9141">MFSLKLFVVLLAVCICTSQAQHFKDCSDSNPTPCLCENSNLCAFGNTCDLGPPKKCIIKVSPPPTSEKEKNNNKGSKSDYDYY</sequence>
<dbReference type="SUPFAM" id="SSF57262">
    <property type="entry name" value="Leech antihemostatic proteins"/>
    <property type="match status" value="1"/>
</dbReference>
<feature type="chain" id="PRO_5025659378" evidence="4">
    <location>
        <begin position="21"/>
        <end position="83"/>
    </location>
</feature>
<keyword evidence="4" id="KW-0732">Signal</keyword>
<evidence type="ECO:0000256" key="4">
    <source>
        <dbReference type="SAM" id="SignalP"/>
    </source>
</evidence>
<evidence type="ECO:0000256" key="3">
    <source>
        <dbReference type="SAM" id="MobiDB-lite"/>
    </source>
</evidence>
<accession>A0A6C0SPD8</accession>
<feature type="compositionally biased region" description="Basic and acidic residues" evidence="3">
    <location>
        <begin position="66"/>
        <end position="83"/>
    </location>
</feature>
<evidence type="ECO:0000256" key="1">
    <source>
        <dbReference type="ARBA" id="ARBA00004613"/>
    </source>
</evidence>
<reference evidence="5" key="1">
    <citation type="submission" date="2019-06" db="EMBL/GenBank/DDBJ databases">
        <title>Gene clone and sequence analysis of hirudin from Hirudo nipponia.</title>
        <authorList>
            <person name="Shi P."/>
            <person name="Lu Z.H."/>
            <person name="You H.J."/>
            <person name="Chen S.J."/>
        </authorList>
    </citation>
    <scope>NUCLEOTIDE SEQUENCE</scope>
</reference>
<dbReference type="GO" id="GO:0005576">
    <property type="term" value="C:extracellular region"/>
    <property type="evidence" value="ECO:0007669"/>
    <property type="project" value="UniProtKB-SubCell"/>
</dbReference>
<proteinExistence type="evidence at transcript level"/>
<dbReference type="InterPro" id="IPR024793">
    <property type="entry name" value="Hirudin"/>
</dbReference>
<keyword evidence="2" id="KW-0964">Secreted</keyword>
<dbReference type="Gene3D" id="2.70.10.10">
    <property type="entry name" value="Thrombin Inhibitor (Hirudin), subunit I"/>
    <property type="match status" value="1"/>
</dbReference>
<dbReference type="EMBL" id="MN116511">
    <property type="protein sequence ID" value="QIA62024.1"/>
    <property type="molecule type" value="mRNA"/>
</dbReference>
<evidence type="ECO:0000313" key="5">
    <source>
        <dbReference type="EMBL" id="QIA62024.1"/>
    </source>
</evidence>
<dbReference type="GO" id="GO:0004867">
    <property type="term" value="F:serine-type endopeptidase inhibitor activity"/>
    <property type="evidence" value="ECO:0007669"/>
    <property type="project" value="InterPro"/>
</dbReference>
<name>A0A6C0SPD8_HIRNI</name>
<dbReference type="InterPro" id="IPR011061">
    <property type="entry name" value="Hirudin/antistatin"/>
</dbReference>
<evidence type="ECO:0000256" key="2">
    <source>
        <dbReference type="ARBA" id="ARBA00022525"/>
    </source>
</evidence>
<organism evidence="5">
    <name type="scientific">Hirudo nipponia</name>
    <name type="common">Korean blood-sucking leech</name>
    <dbReference type="NCBI Taxonomy" id="42736"/>
    <lineage>
        <taxon>Eukaryota</taxon>
        <taxon>Metazoa</taxon>
        <taxon>Spiralia</taxon>
        <taxon>Lophotrochozoa</taxon>
        <taxon>Annelida</taxon>
        <taxon>Clitellata</taxon>
        <taxon>Hirudinea</taxon>
        <taxon>Hirudinida</taxon>
        <taxon>Hirudiniformes</taxon>
        <taxon>Hirudinidae</taxon>
        <taxon>Hirudo</taxon>
    </lineage>
</organism>
<feature type="region of interest" description="Disordered" evidence="3">
    <location>
        <begin position="61"/>
        <end position="83"/>
    </location>
</feature>
<dbReference type="AlphaFoldDB" id="A0A6C0SPD8"/>
<feature type="signal peptide" evidence="4">
    <location>
        <begin position="1"/>
        <end position="20"/>
    </location>
</feature>